<dbReference type="Pfam" id="PF01555">
    <property type="entry name" value="N6_N4_Mtase"/>
    <property type="match status" value="1"/>
</dbReference>
<dbReference type="Proteomes" id="UP001596417">
    <property type="component" value="Unassembled WGS sequence"/>
</dbReference>
<keyword evidence="3" id="KW-0808">Transferase</keyword>
<keyword evidence="5 8" id="KW-0680">Restriction system</keyword>
<gene>
    <name evidence="10" type="ORF">ACFQL7_12430</name>
</gene>
<keyword evidence="6" id="KW-0238">DNA-binding</keyword>
<evidence type="ECO:0000256" key="7">
    <source>
        <dbReference type="ARBA" id="ARBA00049120"/>
    </source>
</evidence>
<proteinExistence type="inferred from homology"/>
<dbReference type="RefSeq" id="WP_264556034.1">
    <property type="nucleotide sequence ID" value="NZ_CP109979.1"/>
</dbReference>
<evidence type="ECO:0000256" key="3">
    <source>
        <dbReference type="ARBA" id="ARBA00022679"/>
    </source>
</evidence>
<dbReference type="InterPro" id="IPR002941">
    <property type="entry name" value="DNA_methylase_N4/N6"/>
</dbReference>
<comment type="caution">
    <text evidence="10">The sequence shown here is derived from an EMBL/GenBank/DDBJ whole genome shotgun (WGS) entry which is preliminary data.</text>
</comment>
<comment type="catalytic activity">
    <reaction evidence="7 8">
        <text>a 2'-deoxycytidine in DNA + S-adenosyl-L-methionine = an N(4)-methyl-2'-deoxycytidine in DNA + S-adenosyl-L-homocysteine + H(+)</text>
        <dbReference type="Rhea" id="RHEA:16857"/>
        <dbReference type="Rhea" id="RHEA-COMP:11369"/>
        <dbReference type="Rhea" id="RHEA-COMP:13674"/>
        <dbReference type="ChEBI" id="CHEBI:15378"/>
        <dbReference type="ChEBI" id="CHEBI:57856"/>
        <dbReference type="ChEBI" id="CHEBI:59789"/>
        <dbReference type="ChEBI" id="CHEBI:85452"/>
        <dbReference type="ChEBI" id="CHEBI:137933"/>
        <dbReference type="EC" id="2.1.1.113"/>
    </reaction>
</comment>
<organism evidence="10 11">
    <name type="scientific">Halocatena marina</name>
    <dbReference type="NCBI Taxonomy" id="2934937"/>
    <lineage>
        <taxon>Archaea</taxon>
        <taxon>Methanobacteriati</taxon>
        <taxon>Methanobacteriota</taxon>
        <taxon>Stenosarchaea group</taxon>
        <taxon>Halobacteria</taxon>
        <taxon>Halobacteriales</taxon>
        <taxon>Natronomonadaceae</taxon>
        <taxon>Halocatena</taxon>
    </lineage>
</organism>
<dbReference type="GO" id="GO:0032259">
    <property type="term" value="P:methylation"/>
    <property type="evidence" value="ECO:0007669"/>
    <property type="project" value="UniProtKB-KW"/>
</dbReference>
<protein>
    <recommendedName>
        <fullName evidence="8">Type II methyltransferase</fullName>
        <ecNumber evidence="8">2.1.1.113</ecNumber>
    </recommendedName>
    <alternativeName>
        <fullName evidence="8">N-4 cytosine-specific methyltransferase</fullName>
    </alternativeName>
</protein>
<dbReference type="SUPFAM" id="SSF53335">
    <property type="entry name" value="S-adenosyl-L-methionine-dependent methyltransferases"/>
    <property type="match status" value="1"/>
</dbReference>
<dbReference type="PROSITE" id="PS00093">
    <property type="entry name" value="N4_MTASE"/>
    <property type="match status" value="1"/>
</dbReference>
<comment type="similarity">
    <text evidence="1">Belongs to the N(4)/N(6)-methyltransferase family. N(4) subfamily.</text>
</comment>
<evidence type="ECO:0000256" key="1">
    <source>
        <dbReference type="ARBA" id="ARBA00010203"/>
    </source>
</evidence>
<dbReference type="InterPro" id="IPR001091">
    <property type="entry name" value="RM_Methyltransferase"/>
</dbReference>
<dbReference type="AlphaFoldDB" id="A0ABD5YMH0"/>
<evidence type="ECO:0000313" key="10">
    <source>
        <dbReference type="EMBL" id="MFC7190569.1"/>
    </source>
</evidence>
<dbReference type="InterPro" id="IPR029063">
    <property type="entry name" value="SAM-dependent_MTases_sf"/>
</dbReference>
<evidence type="ECO:0000259" key="9">
    <source>
        <dbReference type="Pfam" id="PF01555"/>
    </source>
</evidence>
<evidence type="ECO:0000256" key="2">
    <source>
        <dbReference type="ARBA" id="ARBA00022603"/>
    </source>
</evidence>
<keyword evidence="4 8" id="KW-0949">S-adenosyl-L-methionine</keyword>
<evidence type="ECO:0000256" key="5">
    <source>
        <dbReference type="ARBA" id="ARBA00022747"/>
    </source>
</evidence>
<keyword evidence="11" id="KW-1185">Reference proteome</keyword>
<sequence>METSHRVHIGDSRDMEHLEDDSVELVVTSPPYPMIEMWDDLFSEISPKIRRELEAENGSAAFDLMHEELTATWEELSRVLVDGGIACINIGDATRKVGESFRVYQNHARVSTAFEELGFEPLPDLLWRKPVNSGAKFMGSGMLPPNAYVTLEHEYILVFRNGPKRRQFEAGSDRRYGAAYFWEERNRWFTDVWTNVNGEVQPLEHDALRDRSAAFPFEIPYRLINMYSVYGDTVLDPFWGTGTTTVSAMIAGRNSAGYEIETAFADVFDERIADIAKTSYEVVNERLDSHREFTGKRFVEGDPVQYEANNYDFSVMTKQEKDIQFYSVSDVTVNDSGDEYVVSHEPVTSSSADIDESLQRAKIDMLSDF</sequence>
<dbReference type="PRINTS" id="PR00508">
    <property type="entry name" value="S21N4MTFRASE"/>
</dbReference>
<reference evidence="10 11" key="1">
    <citation type="journal article" date="2019" name="Int. J. Syst. Evol. Microbiol.">
        <title>The Global Catalogue of Microorganisms (GCM) 10K type strain sequencing project: providing services to taxonomists for standard genome sequencing and annotation.</title>
        <authorList>
            <consortium name="The Broad Institute Genomics Platform"/>
            <consortium name="The Broad Institute Genome Sequencing Center for Infectious Disease"/>
            <person name="Wu L."/>
            <person name="Ma J."/>
        </authorList>
    </citation>
    <scope>NUCLEOTIDE SEQUENCE [LARGE SCALE GENOMIC DNA]</scope>
    <source>
        <strain evidence="10 11">RDMS1</strain>
    </source>
</reference>
<dbReference type="EMBL" id="JBHTAX010000001">
    <property type="protein sequence ID" value="MFC7190569.1"/>
    <property type="molecule type" value="Genomic_DNA"/>
</dbReference>
<evidence type="ECO:0000256" key="6">
    <source>
        <dbReference type="ARBA" id="ARBA00023125"/>
    </source>
</evidence>
<dbReference type="Gene3D" id="3.40.50.150">
    <property type="entry name" value="Vaccinia Virus protein VP39"/>
    <property type="match status" value="1"/>
</dbReference>
<dbReference type="EC" id="2.1.1.113" evidence="8"/>
<evidence type="ECO:0000256" key="8">
    <source>
        <dbReference type="RuleBase" id="RU362026"/>
    </source>
</evidence>
<dbReference type="GO" id="GO:0015667">
    <property type="term" value="F:site-specific DNA-methyltransferase (cytosine-N4-specific) activity"/>
    <property type="evidence" value="ECO:0007669"/>
    <property type="project" value="UniProtKB-EC"/>
</dbReference>
<keyword evidence="2 8" id="KW-0489">Methyltransferase</keyword>
<accession>A0ABD5YMH0</accession>
<feature type="domain" description="DNA methylase N-4/N-6" evidence="9">
    <location>
        <begin position="23"/>
        <end position="267"/>
    </location>
</feature>
<dbReference type="GO" id="GO:0003677">
    <property type="term" value="F:DNA binding"/>
    <property type="evidence" value="ECO:0007669"/>
    <property type="project" value="UniProtKB-KW"/>
</dbReference>
<dbReference type="InterPro" id="IPR017985">
    <property type="entry name" value="MeTrfase_CN4_CS"/>
</dbReference>
<evidence type="ECO:0000313" key="11">
    <source>
        <dbReference type="Proteomes" id="UP001596417"/>
    </source>
</evidence>
<dbReference type="GeneID" id="76200195"/>
<evidence type="ECO:0000256" key="4">
    <source>
        <dbReference type="ARBA" id="ARBA00022691"/>
    </source>
</evidence>
<name>A0ABD5YMH0_9EURY</name>
<dbReference type="GO" id="GO:0009307">
    <property type="term" value="P:DNA restriction-modification system"/>
    <property type="evidence" value="ECO:0007669"/>
    <property type="project" value="UniProtKB-KW"/>
</dbReference>